<evidence type="ECO:0000313" key="2">
    <source>
        <dbReference type="EMBL" id="KAJ3648567.1"/>
    </source>
</evidence>
<sequence>MFWNMCCCGRSQKDSSLEMSSGNNESQNTQISVINTNEEENGQRMRTDTQSSGNSMHSIKSFYSAKSTSSRDEADYYSVCSVESYKST</sequence>
<feature type="region of interest" description="Disordered" evidence="1">
    <location>
        <begin position="12"/>
        <end position="58"/>
    </location>
</feature>
<organism evidence="2 3">
    <name type="scientific">Zophobas morio</name>
    <dbReference type="NCBI Taxonomy" id="2755281"/>
    <lineage>
        <taxon>Eukaryota</taxon>
        <taxon>Metazoa</taxon>
        <taxon>Ecdysozoa</taxon>
        <taxon>Arthropoda</taxon>
        <taxon>Hexapoda</taxon>
        <taxon>Insecta</taxon>
        <taxon>Pterygota</taxon>
        <taxon>Neoptera</taxon>
        <taxon>Endopterygota</taxon>
        <taxon>Coleoptera</taxon>
        <taxon>Polyphaga</taxon>
        <taxon>Cucujiformia</taxon>
        <taxon>Tenebrionidae</taxon>
        <taxon>Zophobas</taxon>
    </lineage>
</organism>
<dbReference type="EMBL" id="JALNTZ010000006">
    <property type="protein sequence ID" value="KAJ3648567.1"/>
    <property type="molecule type" value="Genomic_DNA"/>
</dbReference>
<accession>A0AA38I6L7</accession>
<feature type="compositionally biased region" description="Polar residues" evidence="1">
    <location>
        <begin position="48"/>
        <end position="58"/>
    </location>
</feature>
<evidence type="ECO:0000256" key="1">
    <source>
        <dbReference type="SAM" id="MobiDB-lite"/>
    </source>
</evidence>
<reference evidence="2" key="1">
    <citation type="journal article" date="2023" name="G3 (Bethesda)">
        <title>Whole genome assemblies of Zophobas morio and Tenebrio molitor.</title>
        <authorList>
            <person name="Kaur S."/>
            <person name="Stinson S.A."/>
            <person name="diCenzo G.C."/>
        </authorList>
    </citation>
    <scope>NUCLEOTIDE SEQUENCE</scope>
    <source>
        <strain evidence="2">QUZm001</strain>
    </source>
</reference>
<proteinExistence type="predicted"/>
<dbReference type="AlphaFoldDB" id="A0AA38I6L7"/>
<name>A0AA38I6L7_9CUCU</name>
<gene>
    <name evidence="2" type="ORF">Zmor_020361</name>
</gene>
<feature type="compositionally biased region" description="Polar residues" evidence="1">
    <location>
        <begin position="17"/>
        <end position="36"/>
    </location>
</feature>
<evidence type="ECO:0000313" key="3">
    <source>
        <dbReference type="Proteomes" id="UP001168821"/>
    </source>
</evidence>
<dbReference type="Proteomes" id="UP001168821">
    <property type="component" value="Unassembled WGS sequence"/>
</dbReference>
<protein>
    <submittedName>
        <fullName evidence="2">Uncharacterized protein</fullName>
    </submittedName>
</protein>
<keyword evidence="3" id="KW-1185">Reference proteome</keyword>
<comment type="caution">
    <text evidence="2">The sequence shown here is derived from an EMBL/GenBank/DDBJ whole genome shotgun (WGS) entry which is preliminary data.</text>
</comment>